<feature type="binding site" evidence="1">
    <location>
        <position position="226"/>
    </location>
    <ligand>
        <name>Mg(2+)</name>
        <dbReference type="ChEBI" id="CHEBI:18420"/>
        <label>1</label>
    </ligand>
</feature>
<dbReference type="InterPro" id="IPR050792">
    <property type="entry name" value="ADP-ribosylglycohydrolase"/>
</dbReference>
<dbReference type="Proteomes" id="UP001056716">
    <property type="component" value="Chromosome"/>
</dbReference>
<dbReference type="SUPFAM" id="SSF101478">
    <property type="entry name" value="ADP-ribosylglycohydrolase"/>
    <property type="match status" value="1"/>
</dbReference>
<protein>
    <submittedName>
        <fullName evidence="2">ADP-ribosylglycohydrolase family protein</fullName>
    </submittedName>
</protein>
<feature type="binding site" evidence="1">
    <location>
        <position position="228"/>
    </location>
    <ligand>
        <name>Mg(2+)</name>
        <dbReference type="ChEBI" id="CHEBI:18420"/>
        <label>1</label>
    </ligand>
</feature>
<feature type="binding site" evidence="1">
    <location>
        <position position="46"/>
    </location>
    <ligand>
        <name>Mg(2+)</name>
        <dbReference type="ChEBI" id="CHEBI:18420"/>
        <label>1</label>
    </ligand>
</feature>
<dbReference type="Pfam" id="PF03747">
    <property type="entry name" value="ADP_ribosyl_GH"/>
    <property type="match status" value="1"/>
</dbReference>
<dbReference type="InterPro" id="IPR005502">
    <property type="entry name" value="Ribosyl_crysJ1"/>
</dbReference>
<dbReference type="InterPro" id="IPR036705">
    <property type="entry name" value="Ribosyl_crysJ1_sf"/>
</dbReference>
<dbReference type="KEGG" id="atz:M5E07_04355"/>
<comment type="cofactor">
    <cofactor evidence="1">
        <name>Mg(2+)</name>
        <dbReference type="ChEBI" id="CHEBI:18420"/>
    </cofactor>
    <text evidence="1">Binds 2 magnesium ions per subunit.</text>
</comment>
<dbReference type="EMBL" id="CP098732">
    <property type="protein sequence ID" value="USE84061.1"/>
    <property type="molecule type" value="Genomic_DNA"/>
</dbReference>
<feature type="binding site" evidence="1">
    <location>
        <position position="47"/>
    </location>
    <ligand>
        <name>Mg(2+)</name>
        <dbReference type="ChEBI" id="CHEBI:18420"/>
        <label>1</label>
    </ligand>
</feature>
<sequence>MLTEIAIADAYGAGFEFCAVEKINLHNNLESYCKHELYDISGKYTDDTQMSIAIAEFILSGEEWNKENIASKFVECFQRDIRFGYSEGFYNLLIQVKSGKELINTLISTSERNGAAMRSVPIGCLKKKEDVISFATLQAQITHNTRLGISSSCTVALAAYYGLQKKGTLEELRHFLQFEGFGEWDFNWKKRVSLSAYDTVSAAFSCLLQYDSMSALLKSCIELGGDTDSVASIAIGLATCFTEYQQDLPNHLFKMLKEDKYGIPFLKGLDEKLIR</sequence>
<dbReference type="PANTHER" id="PTHR16222">
    <property type="entry name" value="ADP-RIBOSYLGLYCOHYDROLASE"/>
    <property type="match status" value="1"/>
</dbReference>
<name>A0AAE9LTH8_9GAMM</name>
<keyword evidence="3" id="KW-1185">Reference proteome</keyword>
<dbReference type="Gene3D" id="1.10.4080.10">
    <property type="entry name" value="ADP-ribosylation/Crystallin J1"/>
    <property type="match status" value="1"/>
</dbReference>
<keyword evidence="1" id="KW-0479">Metal-binding</keyword>
<accession>A0AAE9LTH8</accession>
<reference evidence="2" key="1">
    <citation type="submission" date="2022-06" db="EMBL/GenBank/DDBJ databases">
        <title>Isolation, identification and characterization of iprodione-degrading strains in Lhasa, Tibet.</title>
        <authorList>
            <person name="Pan H."/>
        </authorList>
    </citation>
    <scope>NUCLEOTIDE SEQUENCE</scope>
    <source>
        <strain evidence="2">Y-23</strain>
    </source>
</reference>
<organism evidence="2 3">
    <name type="scientific">Acinetobacter tibetensis</name>
    <dbReference type="NCBI Taxonomy" id="2943497"/>
    <lineage>
        <taxon>Bacteria</taxon>
        <taxon>Pseudomonadati</taxon>
        <taxon>Pseudomonadota</taxon>
        <taxon>Gammaproteobacteria</taxon>
        <taxon>Moraxellales</taxon>
        <taxon>Moraxellaceae</taxon>
        <taxon>Acinetobacter</taxon>
    </lineage>
</organism>
<dbReference type="AlphaFoldDB" id="A0AAE9LTH8"/>
<evidence type="ECO:0000313" key="2">
    <source>
        <dbReference type="EMBL" id="USE84061.1"/>
    </source>
</evidence>
<feature type="binding site" evidence="1">
    <location>
        <position position="229"/>
    </location>
    <ligand>
        <name>Mg(2+)</name>
        <dbReference type="ChEBI" id="CHEBI:18420"/>
        <label>1</label>
    </ligand>
</feature>
<evidence type="ECO:0000313" key="3">
    <source>
        <dbReference type="Proteomes" id="UP001056716"/>
    </source>
</evidence>
<dbReference type="PANTHER" id="PTHR16222:SF12">
    <property type="entry name" value="ADP-RIBOSYLGLYCOHYDROLASE-RELATED"/>
    <property type="match status" value="1"/>
</dbReference>
<dbReference type="GO" id="GO:0046872">
    <property type="term" value="F:metal ion binding"/>
    <property type="evidence" value="ECO:0007669"/>
    <property type="project" value="UniProtKB-KW"/>
</dbReference>
<gene>
    <name evidence="2" type="ORF">M5E07_04355</name>
</gene>
<dbReference type="RefSeq" id="WP_252222333.1">
    <property type="nucleotide sequence ID" value="NZ_CP098732.1"/>
</dbReference>
<feature type="binding site" evidence="1">
    <location>
        <position position="45"/>
    </location>
    <ligand>
        <name>Mg(2+)</name>
        <dbReference type="ChEBI" id="CHEBI:18420"/>
        <label>1</label>
    </ligand>
</feature>
<evidence type="ECO:0000256" key="1">
    <source>
        <dbReference type="PIRSR" id="PIRSR605502-1"/>
    </source>
</evidence>
<proteinExistence type="predicted"/>
<keyword evidence="1" id="KW-0460">Magnesium</keyword>